<evidence type="ECO:0000313" key="1">
    <source>
        <dbReference type="EMBL" id="RNE59318.1"/>
    </source>
</evidence>
<accession>A0A3M8L3M2</accession>
<reference evidence="1 2" key="1">
    <citation type="submission" date="2018-11" db="EMBL/GenBank/DDBJ databases">
        <title>Cryobacterium sp. nov., isolated from rhizosphere soil of lettuce.</title>
        <authorList>
            <person name="Wang Y."/>
        </authorList>
    </citation>
    <scope>NUCLEOTIDE SEQUENCE [LARGE SCALE GENOMIC DNA]</scope>
    <source>
        <strain evidence="1 2">NEAU-85</strain>
    </source>
</reference>
<comment type="caution">
    <text evidence="1">The sequence shown here is derived from an EMBL/GenBank/DDBJ whole genome shotgun (WGS) entry which is preliminary data.</text>
</comment>
<gene>
    <name evidence="1" type="ORF">EEJ31_10480</name>
</gene>
<dbReference type="EMBL" id="RDSR01000017">
    <property type="protein sequence ID" value="RNE59318.1"/>
    <property type="molecule type" value="Genomic_DNA"/>
</dbReference>
<dbReference type="Proteomes" id="UP000279859">
    <property type="component" value="Unassembled WGS sequence"/>
</dbReference>
<dbReference type="AlphaFoldDB" id="A0A3M8L3M2"/>
<proteinExistence type="predicted"/>
<keyword evidence="2" id="KW-1185">Reference proteome</keyword>
<protein>
    <submittedName>
        <fullName evidence="1">Uncharacterized protein</fullName>
    </submittedName>
</protein>
<sequence>MAASRPFLSRSPCPPTELAVVAPTTEGDPIVTFYRTAPGMQGFEMYVNGAFDRYGSGDWSHLTCPGGDVTLLNGCVEG</sequence>
<name>A0A3M8L3M2_9MICO</name>
<organism evidence="1 2">
    <name type="scientific">Cryobacterium tepidiphilum</name>
    <dbReference type="NCBI Taxonomy" id="2486026"/>
    <lineage>
        <taxon>Bacteria</taxon>
        <taxon>Bacillati</taxon>
        <taxon>Actinomycetota</taxon>
        <taxon>Actinomycetes</taxon>
        <taxon>Micrococcales</taxon>
        <taxon>Microbacteriaceae</taxon>
        <taxon>Cryobacterium</taxon>
    </lineage>
</organism>
<evidence type="ECO:0000313" key="2">
    <source>
        <dbReference type="Proteomes" id="UP000279859"/>
    </source>
</evidence>